<evidence type="ECO:0000313" key="1">
    <source>
        <dbReference type="EMBL" id="QEL19346.1"/>
    </source>
</evidence>
<accession>A0A5C1AMY2</accession>
<reference evidence="2" key="1">
    <citation type="submission" date="2019-08" db="EMBL/GenBank/DDBJ databases">
        <title>Limnoglobus roseus gen. nov., sp. nov., a novel freshwater planctomycete with a giant genome from the family Gemmataceae.</title>
        <authorList>
            <person name="Kulichevskaya I.S."/>
            <person name="Naumoff D.G."/>
            <person name="Miroshnikov K."/>
            <person name="Ivanova A."/>
            <person name="Philippov D.A."/>
            <person name="Hakobyan A."/>
            <person name="Rijpstra I.C."/>
            <person name="Sinninghe Damste J.S."/>
            <person name="Liesack W."/>
            <person name="Dedysh S.N."/>
        </authorList>
    </citation>
    <scope>NUCLEOTIDE SEQUENCE [LARGE SCALE GENOMIC DNA]</scope>
    <source>
        <strain evidence="2">PX52</strain>
    </source>
</reference>
<dbReference type="Proteomes" id="UP000324974">
    <property type="component" value="Chromosome"/>
</dbReference>
<organism evidence="1 2">
    <name type="scientific">Limnoglobus roseus</name>
    <dbReference type="NCBI Taxonomy" id="2598579"/>
    <lineage>
        <taxon>Bacteria</taxon>
        <taxon>Pseudomonadati</taxon>
        <taxon>Planctomycetota</taxon>
        <taxon>Planctomycetia</taxon>
        <taxon>Gemmatales</taxon>
        <taxon>Gemmataceae</taxon>
        <taxon>Limnoglobus</taxon>
    </lineage>
</organism>
<gene>
    <name evidence="1" type="ORF">PX52LOC_06415</name>
</gene>
<proteinExistence type="predicted"/>
<protein>
    <submittedName>
        <fullName evidence="1">Uncharacterized protein</fullName>
    </submittedName>
</protein>
<keyword evidence="2" id="KW-1185">Reference proteome</keyword>
<sequence>MSIVSVPVVRCFYQGQVAPNAQVTVYQTGTTNKVIVYSDAALTVPISNPVSANSNGEAGFYTANTVALRLDITTSGGQAIGTYDPVYPLDFTGAIATFVGDSGSGGVKGLVPAPASGDAAANKFLSANGTFQAVSSVFNYVNKFINSSMDVWQLGTSGTITAGTPSYTADGWMVGCTGANVTWSQTGQRGNTAYGLKVTGAASVTGVFFRQRIESLACASLRDSGPKQVTIQQRIYNGTGGAFIPTLTVKHANAADNWTASTTDVNAVNLQTCPDGAQTTVAYTFTTQSGTANGLEITIDCGNNFTTTGKSVEMSEPDIRVTAGVPTGLNASPPTVDFRPTATELAICQRYLPSFAASSVGSTLGTAGLTSSTVGRITLPFPVQTRIAPTGVAGISITTPSQVSVANASGAVGCTTLTFREASTLAATLDFTNSGGFTGGQIAWATFASGSGRIVFTGAQL</sequence>
<dbReference type="AlphaFoldDB" id="A0A5C1AMY2"/>
<dbReference type="RefSeq" id="WP_149113746.1">
    <property type="nucleotide sequence ID" value="NZ_CP042425.1"/>
</dbReference>
<name>A0A5C1AMY2_9BACT</name>
<evidence type="ECO:0000313" key="2">
    <source>
        <dbReference type="Proteomes" id="UP000324974"/>
    </source>
</evidence>
<dbReference type="KEGG" id="lrs:PX52LOC_06415"/>
<dbReference type="EMBL" id="CP042425">
    <property type="protein sequence ID" value="QEL19346.1"/>
    <property type="molecule type" value="Genomic_DNA"/>
</dbReference>
<dbReference type="OrthoDB" id="8238277at2"/>